<protein>
    <submittedName>
        <fullName evidence="3">Factor of DNA methylation 2-like</fullName>
    </submittedName>
</protein>
<evidence type="ECO:0000313" key="3">
    <source>
        <dbReference type="RefSeq" id="XP_056696381.1"/>
    </source>
</evidence>
<feature type="domain" description="Factor of DNA methylation 1-5/IDN2" evidence="1">
    <location>
        <begin position="74"/>
        <end position="211"/>
    </location>
</feature>
<reference evidence="2" key="1">
    <citation type="journal article" date="2021" name="Nat. Commun.">
        <title>Genomic analyses provide insights into spinach domestication and the genetic basis of agronomic traits.</title>
        <authorList>
            <person name="Cai X."/>
            <person name="Sun X."/>
            <person name="Xu C."/>
            <person name="Sun H."/>
            <person name="Wang X."/>
            <person name="Ge C."/>
            <person name="Zhang Z."/>
            <person name="Wang Q."/>
            <person name="Fei Z."/>
            <person name="Jiao C."/>
            <person name="Wang Q."/>
        </authorList>
    </citation>
    <scope>NUCLEOTIDE SEQUENCE [LARGE SCALE GENOMIC DNA]</scope>
    <source>
        <strain evidence="2">cv. Varoflay</strain>
    </source>
</reference>
<name>A0ABM3RL88_SPIOL</name>
<reference evidence="3" key="2">
    <citation type="submission" date="2025-08" db="UniProtKB">
        <authorList>
            <consortium name="RefSeq"/>
        </authorList>
    </citation>
    <scope>IDENTIFICATION</scope>
    <source>
        <tissue evidence="3">Leaf</tissue>
    </source>
</reference>
<dbReference type="RefSeq" id="XP_056696381.1">
    <property type="nucleotide sequence ID" value="XM_056840403.1"/>
</dbReference>
<evidence type="ECO:0000313" key="2">
    <source>
        <dbReference type="Proteomes" id="UP000813463"/>
    </source>
</evidence>
<evidence type="ECO:0000259" key="1">
    <source>
        <dbReference type="Pfam" id="PF03469"/>
    </source>
</evidence>
<dbReference type="Proteomes" id="UP000813463">
    <property type="component" value="Chromosome 1"/>
</dbReference>
<dbReference type="Pfam" id="PF03469">
    <property type="entry name" value="XH"/>
    <property type="match status" value="1"/>
</dbReference>
<dbReference type="PANTHER" id="PTHR21596">
    <property type="entry name" value="RIBONUCLEASE P SUBUNIT P38"/>
    <property type="match status" value="1"/>
</dbReference>
<organism evidence="2 3">
    <name type="scientific">Spinacia oleracea</name>
    <name type="common">Spinach</name>
    <dbReference type="NCBI Taxonomy" id="3562"/>
    <lineage>
        <taxon>Eukaryota</taxon>
        <taxon>Viridiplantae</taxon>
        <taxon>Streptophyta</taxon>
        <taxon>Embryophyta</taxon>
        <taxon>Tracheophyta</taxon>
        <taxon>Spermatophyta</taxon>
        <taxon>Magnoliopsida</taxon>
        <taxon>eudicotyledons</taxon>
        <taxon>Gunneridae</taxon>
        <taxon>Pentapetalae</taxon>
        <taxon>Caryophyllales</taxon>
        <taxon>Chenopodiaceae</taxon>
        <taxon>Chenopodioideae</taxon>
        <taxon>Anserineae</taxon>
        <taxon>Spinacia</taxon>
    </lineage>
</organism>
<accession>A0ABM3RL88</accession>
<dbReference type="PANTHER" id="PTHR21596:SF82">
    <property type="entry name" value="FACTOR OF DNA METHYLATION 5-LIKE"/>
    <property type="match status" value="1"/>
</dbReference>
<proteinExistence type="predicted"/>
<dbReference type="InterPro" id="IPR045177">
    <property type="entry name" value="FDM1-5/IDN2"/>
</dbReference>
<gene>
    <name evidence="3" type="primary">LOC110794822</name>
</gene>
<sequence>MQNPEDLRTEIVILRKDLEGKAELLESMEMENRILMVKELKSNHELQVARKAATEVLLIGLLAMHRPRMNIGIKKMGEVNLKPFRDACSKRFRSGNWDEKFGNWEEKSVMLCSSWQREISDPGWQPFKQETVNGKLTEVIDENDEKLRELKEEWGEEAYKAVKEALVEVNEYNASGRYPVSELWNHKQNRKATLEEVIQYVIKQWRTNKNKKMAV</sequence>
<keyword evidence="2" id="KW-1185">Reference proteome</keyword>
<dbReference type="GeneID" id="110794822"/>
<dbReference type="InterPro" id="IPR005379">
    <property type="entry name" value="FDM1-5/IDN2_XH"/>
</dbReference>